<dbReference type="PROSITE" id="PS51372">
    <property type="entry name" value="PRD_2"/>
    <property type="match status" value="2"/>
</dbReference>
<evidence type="ECO:0000313" key="3">
    <source>
        <dbReference type="EMBL" id="OUP54218.1"/>
    </source>
</evidence>
<accession>A0A1Y4LBV8</accession>
<dbReference type="Gene3D" id="1.10.1790.10">
    <property type="entry name" value="PRD domain"/>
    <property type="match status" value="2"/>
</dbReference>
<dbReference type="InterPro" id="IPR011608">
    <property type="entry name" value="PRD"/>
</dbReference>
<feature type="domain" description="PRD" evidence="2">
    <location>
        <begin position="171"/>
        <end position="277"/>
    </location>
</feature>
<dbReference type="GO" id="GO:0003723">
    <property type="term" value="F:RNA binding"/>
    <property type="evidence" value="ECO:0007669"/>
    <property type="project" value="InterPro"/>
</dbReference>
<sequence length="277" mass="32503">MIVQKILNNNLILACDENGQEQVVMGKGLRFFNQVGQELSREHVQKVFVLRDEGVAQRYMQLLRDVPAESAEVIEEALQLAHEQFPGRLNDQIFVTLFDHLVYAIERCQKHIVLPNRLLWEVRRFYPQEYAVGQQVRDFLNERLQIELPEEEAGNIAFHLVNAQTENPDMERTMQAMRMLKDIYGIIQLSFGRKIDENSVHYARFLTHMQYFIERVLDRKMLGSEDIAVLEPVLEQNPEAYACARRIVGYVQKNLGVEIPREELIYLTIHMTRIMMQ</sequence>
<protein>
    <submittedName>
        <fullName evidence="3">Antitermination protein BlgG</fullName>
    </submittedName>
</protein>
<dbReference type="PANTHER" id="PTHR30185:SF15">
    <property type="entry name" value="CRYPTIC BETA-GLUCOSIDE BGL OPERON ANTITERMINATOR"/>
    <property type="match status" value="1"/>
</dbReference>
<evidence type="ECO:0000313" key="4">
    <source>
        <dbReference type="Proteomes" id="UP000195897"/>
    </source>
</evidence>
<dbReference type="Gene3D" id="2.30.24.10">
    <property type="entry name" value="CAT RNA-binding domain"/>
    <property type="match status" value="1"/>
</dbReference>
<dbReference type="PANTHER" id="PTHR30185">
    <property type="entry name" value="CRYPTIC BETA-GLUCOSIDE BGL OPERON ANTITERMINATOR"/>
    <property type="match status" value="1"/>
</dbReference>
<dbReference type="Pfam" id="PF03123">
    <property type="entry name" value="CAT_RBD"/>
    <property type="match status" value="1"/>
</dbReference>
<dbReference type="EMBL" id="NFKK01000002">
    <property type="protein sequence ID" value="OUP54218.1"/>
    <property type="molecule type" value="Genomic_DNA"/>
</dbReference>
<feature type="domain" description="PRD" evidence="2">
    <location>
        <begin position="65"/>
        <end position="170"/>
    </location>
</feature>
<dbReference type="AlphaFoldDB" id="A0A1Y4LBV8"/>
<dbReference type="GO" id="GO:0006355">
    <property type="term" value="P:regulation of DNA-templated transcription"/>
    <property type="evidence" value="ECO:0007669"/>
    <property type="project" value="InterPro"/>
</dbReference>
<dbReference type="SUPFAM" id="SSF50151">
    <property type="entry name" value="SacY-like RNA-binding domain"/>
    <property type="match status" value="1"/>
</dbReference>
<proteinExistence type="predicted"/>
<dbReference type="InterPro" id="IPR036650">
    <property type="entry name" value="CAT_RNA-bd_dom_sf"/>
</dbReference>
<evidence type="ECO:0000256" key="1">
    <source>
        <dbReference type="ARBA" id="ARBA00022737"/>
    </source>
</evidence>
<dbReference type="InterPro" id="IPR004341">
    <property type="entry name" value="CAT_RNA-bd_dom"/>
</dbReference>
<dbReference type="InterPro" id="IPR050661">
    <property type="entry name" value="BglG_antiterminators"/>
</dbReference>
<keyword evidence="1" id="KW-0677">Repeat</keyword>
<dbReference type="SUPFAM" id="SSF63520">
    <property type="entry name" value="PTS-regulatory domain, PRD"/>
    <property type="match status" value="2"/>
</dbReference>
<comment type="caution">
    <text evidence="3">The sequence shown here is derived from an EMBL/GenBank/DDBJ whole genome shotgun (WGS) entry which is preliminary data.</text>
</comment>
<name>A0A1Y4LBV8_9FIRM</name>
<dbReference type="SMART" id="SM01061">
    <property type="entry name" value="CAT_RBD"/>
    <property type="match status" value="1"/>
</dbReference>
<evidence type="ECO:0000259" key="2">
    <source>
        <dbReference type="PROSITE" id="PS51372"/>
    </source>
</evidence>
<gene>
    <name evidence="3" type="ORF">B5F17_03115</name>
</gene>
<organism evidence="3 4">
    <name type="scientific">Butyricicoccus pullicaecorum</name>
    <dbReference type="NCBI Taxonomy" id="501571"/>
    <lineage>
        <taxon>Bacteria</taxon>
        <taxon>Bacillati</taxon>
        <taxon>Bacillota</taxon>
        <taxon>Clostridia</taxon>
        <taxon>Eubacteriales</taxon>
        <taxon>Butyricicoccaceae</taxon>
        <taxon>Butyricicoccus</taxon>
    </lineage>
</organism>
<dbReference type="Pfam" id="PF00874">
    <property type="entry name" value="PRD"/>
    <property type="match status" value="2"/>
</dbReference>
<reference evidence="4" key="1">
    <citation type="submission" date="2017-04" db="EMBL/GenBank/DDBJ databases">
        <title>Function of individual gut microbiota members based on whole genome sequencing of pure cultures obtained from chicken caecum.</title>
        <authorList>
            <person name="Medvecky M."/>
            <person name="Cejkova D."/>
            <person name="Polansky O."/>
            <person name="Karasova D."/>
            <person name="Kubasova T."/>
            <person name="Cizek A."/>
            <person name="Rychlik I."/>
        </authorList>
    </citation>
    <scope>NUCLEOTIDE SEQUENCE [LARGE SCALE GENOMIC DNA]</scope>
    <source>
        <strain evidence="4">An180</strain>
    </source>
</reference>
<dbReference type="InterPro" id="IPR036634">
    <property type="entry name" value="PRD_sf"/>
</dbReference>
<dbReference type="Proteomes" id="UP000195897">
    <property type="component" value="Unassembled WGS sequence"/>
</dbReference>
<dbReference type="NCBIfam" id="NF046042">
    <property type="entry name" value="LicT"/>
    <property type="match status" value="1"/>
</dbReference>
<dbReference type="RefSeq" id="WP_087370691.1">
    <property type="nucleotide sequence ID" value="NZ_NFKK01000002.1"/>
</dbReference>